<dbReference type="GO" id="GO:0005829">
    <property type="term" value="C:cytosol"/>
    <property type="evidence" value="ECO:0007669"/>
    <property type="project" value="TreeGrafter"/>
</dbReference>
<feature type="compositionally biased region" description="Polar residues" evidence="1">
    <location>
        <begin position="587"/>
        <end position="599"/>
    </location>
</feature>
<gene>
    <name evidence="4" type="ORF">Ccrd_008327</name>
</gene>
<dbReference type="EMBL" id="LEKV01005177">
    <property type="protein sequence ID" value="KVH89676.1"/>
    <property type="molecule type" value="Genomic_DNA"/>
</dbReference>
<reference evidence="4 5" key="1">
    <citation type="journal article" date="2016" name="Sci. Rep.">
        <title>The genome sequence of the outbreeding globe artichoke constructed de novo incorporating a phase-aware low-pass sequencing strategy of F1 progeny.</title>
        <authorList>
            <person name="Scaglione D."/>
            <person name="Reyes-Chin-Wo S."/>
            <person name="Acquadro A."/>
            <person name="Froenicke L."/>
            <person name="Portis E."/>
            <person name="Beitel C."/>
            <person name="Tirone M."/>
            <person name="Mauro R."/>
            <person name="Lo Monaco A."/>
            <person name="Mauromicale G."/>
            <person name="Faccioli P."/>
            <person name="Cattivelli L."/>
            <person name="Rieseberg L."/>
            <person name="Michelmore R."/>
            <person name="Lanteri S."/>
        </authorList>
    </citation>
    <scope>NUCLEOTIDE SEQUENCE [LARGE SCALE GENOMIC DNA]</scope>
    <source>
        <strain evidence="4">2C</strain>
    </source>
</reference>
<dbReference type="InterPro" id="IPR038765">
    <property type="entry name" value="Papain-like_cys_pep_sf"/>
</dbReference>
<feature type="region of interest" description="Disordered" evidence="1">
    <location>
        <begin position="110"/>
        <end position="133"/>
    </location>
</feature>
<dbReference type="InterPro" id="IPR001394">
    <property type="entry name" value="Peptidase_C19_UCH"/>
</dbReference>
<keyword evidence="2" id="KW-0472">Membrane</keyword>
<dbReference type="Gene3D" id="3.90.70.10">
    <property type="entry name" value="Cysteine proteinases"/>
    <property type="match status" value="1"/>
</dbReference>
<keyword evidence="2" id="KW-1133">Transmembrane helix</keyword>
<dbReference type="PROSITE" id="PS50235">
    <property type="entry name" value="USP_3"/>
    <property type="match status" value="1"/>
</dbReference>
<dbReference type="STRING" id="59895.A0A103XFB9"/>
<dbReference type="GO" id="GO:0016579">
    <property type="term" value="P:protein deubiquitination"/>
    <property type="evidence" value="ECO:0007669"/>
    <property type="project" value="InterPro"/>
</dbReference>
<evidence type="ECO:0000256" key="1">
    <source>
        <dbReference type="SAM" id="MobiDB-lite"/>
    </source>
</evidence>
<dbReference type="GO" id="GO:0005634">
    <property type="term" value="C:nucleus"/>
    <property type="evidence" value="ECO:0007669"/>
    <property type="project" value="TreeGrafter"/>
</dbReference>
<dbReference type="GO" id="GO:0004843">
    <property type="term" value="F:cysteine-type deubiquitinase activity"/>
    <property type="evidence" value="ECO:0007669"/>
    <property type="project" value="InterPro"/>
</dbReference>
<keyword evidence="2" id="KW-0812">Transmembrane</keyword>
<feature type="compositionally biased region" description="Basic and acidic residues" evidence="1">
    <location>
        <begin position="569"/>
        <end position="580"/>
    </location>
</feature>
<feature type="domain" description="USP" evidence="3">
    <location>
        <begin position="243"/>
        <end position="556"/>
    </location>
</feature>
<dbReference type="Gramene" id="KVH89676">
    <property type="protein sequence ID" value="KVH89676"/>
    <property type="gene ID" value="Ccrd_008327"/>
</dbReference>
<feature type="region of interest" description="Disordered" evidence="1">
    <location>
        <begin position="1"/>
        <end position="58"/>
    </location>
</feature>
<dbReference type="Proteomes" id="UP000243975">
    <property type="component" value="Unassembled WGS sequence"/>
</dbReference>
<protein>
    <submittedName>
        <fullName evidence="4">Peptidase C19, ubiquitin carboxyl-terminal hydrolase 2</fullName>
    </submittedName>
</protein>
<dbReference type="SUPFAM" id="SSF54001">
    <property type="entry name" value="Cysteine proteinases"/>
    <property type="match status" value="1"/>
</dbReference>
<keyword evidence="4" id="KW-0378">Hydrolase</keyword>
<dbReference type="InterPro" id="IPR028889">
    <property type="entry name" value="USP"/>
</dbReference>
<evidence type="ECO:0000313" key="5">
    <source>
        <dbReference type="Proteomes" id="UP000243975"/>
    </source>
</evidence>
<name>A0A103XFB9_CYNCS</name>
<feature type="region of interest" description="Disordered" evidence="1">
    <location>
        <begin position="560"/>
        <end position="599"/>
    </location>
</feature>
<dbReference type="AlphaFoldDB" id="A0A103XFB9"/>
<keyword evidence="5" id="KW-1185">Reference proteome</keyword>
<dbReference type="PANTHER" id="PTHR24006">
    <property type="entry name" value="UBIQUITIN CARBOXYL-TERMINAL HYDROLASE"/>
    <property type="match status" value="1"/>
</dbReference>
<dbReference type="PANTHER" id="PTHR24006:SF747">
    <property type="entry name" value="UBIQUITIN CARBOXYL-TERMINAL HYDROLASE 20"/>
    <property type="match status" value="1"/>
</dbReference>
<proteinExistence type="predicted"/>
<organism evidence="4 5">
    <name type="scientific">Cynara cardunculus var. scolymus</name>
    <name type="common">Globe artichoke</name>
    <name type="synonym">Cynara scolymus</name>
    <dbReference type="NCBI Taxonomy" id="59895"/>
    <lineage>
        <taxon>Eukaryota</taxon>
        <taxon>Viridiplantae</taxon>
        <taxon>Streptophyta</taxon>
        <taxon>Embryophyta</taxon>
        <taxon>Tracheophyta</taxon>
        <taxon>Spermatophyta</taxon>
        <taxon>Magnoliopsida</taxon>
        <taxon>eudicotyledons</taxon>
        <taxon>Gunneridae</taxon>
        <taxon>Pentapetalae</taxon>
        <taxon>asterids</taxon>
        <taxon>campanulids</taxon>
        <taxon>Asterales</taxon>
        <taxon>Asteraceae</taxon>
        <taxon>Carduoideae</taxon>
        <taxon>Cardueae</taxon>
        <taxon>Carduinae</taxon>
        <taxon>Cynara</taxon>
    </lineage>
</organism>
<dbReference type="Pfam" id="PF00443">
    <property type="entry name" value="UCH"/>
    <property type="match status" value="1"/>
</dbReference>
<feature type="region of interest" description="Disordered" evidence="1">
    <location>
        <begin position="631"/>
        <end position="653"/>
    </location>
</feature>
<feature type="non-terminal residue" evidence="4">
    <location>
        <position position="1"/>
    </location>
</feature>
<evidence type="ECO:0000256" key="2">
    <source>
        <dbReference type="SAM" id="Phobius"/>
    </source>
</evidence>
<accession>A0A103XFB9</accession>
<sequence length="776" mass="87189">MQEVRQQSSEKEKENEGGVEGGASGSASETSDDEDDSSDDGEPIVIDFSSSSESVDFYPTNVIESSSSAGSMPLPPPLTQTLDQDLSFCRQKVDDHAGARKRVLFDEMAQRPLETNLTESGSHPDEEHIEPSGFPEGFEELLLSSLTGEDNVISQPSGPFIVDDDTNNHVDETKEWISYDRSDTEVDKPLHLVASGSSSWYNEVKRPPLVVCPFLTPTHENHNIYNLDQYDYIHLNSKFCRVQGLSIWGILAFLMLFFSASPTPFHLFRASIHILMRRLVIVSNNERFCLFCALWEHIDLSLLSMRKIVSPLKFVDNLGCILWRYQQEDAHEFLQCFLDRLESSCSFLKAKDVRFSSQNDNLAKQVFGGRVVSKLRCCNCNHCSDTYEPSVDLSLEIEDANNISTALESFTKVEHLGDEEIKFTCENCNQKVSVDKQLVLDQTPSVCTLHLKRFKNDGCYVEKIDKHVEFPLELDLQPYTYNSQASNVTKVSEGHVLSEEAYILFYARQGTPSLSNFMETYKLSMDRPLSNNSPKSVLDNVDHHCASPYASNYHSHSIIDTRKAGHSPESFDRSKYERVEATGSKDPPQTYTPIPLEASNSSAPPAFKECIYSHRLEVRSNVGMRQDRCEVTGSKDDQDGVFTAPLPRPSYPSEGKTMFDIDNVSSPSTPLRSPGIDVSDDKDSVIQLTRQTVLCYTEVVFAPKLEQLKLVERTLCKRPRNKDVVDDTAKREALKQCRKMPGARGSLLMAALDASLKNEGSVHKRSKKIVSSPRKN</sequence>
<feature type="transmembrane region" description="Helical" evidence="2">
    <location>
        <begin position="245"/>
        <end position="268"/>
    </location>
</feature>
<dbReference type="InterPro" id="IPR050164">
    <property type="entry name" value="Peptidase_C19"/>
</dbReference>
<evidence type="ECO:0000259" key="3">
    <source>
        <dbReference type="PROSITE" id="PS50235"/>
    </source>
</evidence>
<evidence type="ECO:0000313" key="4">
    <source>
        <dbReference type="EMBL" id="KVH89676.1"/>
    </source>
</evidence>
<comment type="caution">
    <text evidence="4">The sequence shown here is derived from an EMBL/GenBank/DDBJ whole genome shotgun (WGS) entry which is preliminary data.</text>
</comment>
<feature type="compositionally biased region" description="Acidic residues" evidence="1">
    <location>
        <begin position="30"/>
        <end position="42"/>
    </location>
</feature>